<gene>
    <name evidence="3" type="ORF">DMN91_004574</name>
    <name evidence="2" type="ORF">X777_11124</name>
</gene>
<name>A0A026W471_OOCBI</name>
<proteinExistence type="predicted"/>
<sequence length="93" mass="10722">MITHCLYPFVAWQKIADLWKEVSEALDGLTSPEEAKRRWKTLKDTFCKAIAEEKKPSGSARSSSKKLWKHYELMSFLRSVSTNRNSISNITTN</sequence>
<evidence type="ECO:0000313" key="4">
    <source>
        <dbReference type="Proteomes" id="UP000053097"/>
    </source>
</evidence>
<dbReference type="EMBL" id="KK107458">
    <property type="protein sequence ID" value="EZA50401.1"/>
    <property type="molecule type" value="Genomic_DNA"/>
</dbReference>
<dbReference type="PROSITE" id="PS51029">
    <property type="entry name" value="MADF"/>
    <property type="match status" value="1"/>
</dbReference>
<dbReference type="PANTHER" id="PTHR12243:SF67">
    <property type="entry name" value="COREPRESSOR OF PANGOLIN, ISOFORM A-RELATED"/>
    <property type="match status" value="1"/>
</dbReference>
<evidence type="ECO:0000313" key="5">
    <source>
        <dbReference type="Proteomes" id="UP000279307"/>
    </source>
</evidence>
<dbReference type="Pfam" id="PF10545">
    <property type="entry name" value="MADF_DNA_bdg"/>
    <property type="match status" value="1"/>
</dbReference>
<dbReference type="Proteomes" id="UP000279307">
    <property type="component" value="Chromosome 5"/>
</dbReference>
<dbReference type="AlphaFoldDB" id="A0A026W471"/>
<accession>A0A026W471</accession>
<dbReference type="InterPro" id="IPR039353">
    <property type="entry name" value="TF_Adf1"/>
</dbReference>
<reference evidence="3 5" key="2">
    <citation type="journal article" date="2018" name="Genome Res.">
        <title>The genomic architecture and molecular evolution of ant odorant receptors.</title>
        <authorList>
            <person name="McKenzie S.K."/>
            <person name="Kronauer D.J.C."/>
        </authorList>
    </citation>
    <scope>NUCLEOTIDE SEQUENCE [LARGE SCALE GENOMIC DNA]</scope>
    <source>
        <strain evidence="3">Clonal line C1</strain>
    </source>
</reference>
<dbReference type="EMBL" id="QOIP01000005">
    <property type="protein sequence ID" value="RLU22296.1"/>
    <property type="molecule type" value="Genomic_DNA"/>
</dbReference>
<organism evidence="2 4">
    <name type="scientific">Ooceraea biroi</name>
    <name type="common">Clonal raider ant</name>
    <name type="synonym">Cerapachys biroi</name>
    <dbReference type="NCBI Taxonomy" id="2015173"/>
    <lineage>
        <taxon>Eukaryota</taxon>
        <taxon>Metazoa</taxon>
        <taxon>Ecdysozoa</taxon>
        <taxon>Arthropoda</taxon>
        <taxon>Hexapoda</taxon>
        <taxon>Insecta</taxon>
        <taxon>Pterygota</taxon>
        <taxon>Neoptera</taxon>
        <taxon>Endopterygota</taxon>
        <taxon>Hymenoptera</taxon>
        <taxon>Apocrita</taxon>
        <taxon>Aculeata</taxon>
        <taxon>Formicoidea</taxon>
        <taxon>Formicidae</taxon>
        <taxon>Dorylinae</taxon>
        <taxon>Ooceraea</taxon>
    </lineage>
</organism>
<dbReference type="PANTHER" id="PTHR12243">
    <property type="entry name" value="MADF DOMAIN TRANSCRIPTION FACTOR"/>
    <property type="match status" value="1"/>
</dbReference>
<reference evidence="2 4" key="1">
    <citation type="journal article" date="2014" name="Curr. Biol.">
        <title>The genome of the clonal raider ant Cerapachys biroi.</title>
        <authorList>
            <person name="Oxley P.R."/>
            <person name="Ji L."/>
            <person name="Fetter-Pruneda I."/>
            <person name="McKenzie S.K."/>
            <person name="Li C."/>
            <person name="Hu H."/>
            <person name="Zhang G."/>
            <person name="Kronauer D.J."/>
        </authorList>
    </citation>
    <scope>NUCLEOTIDE SEQUENCE [LARGE SCALE GENOMIC DNA]</scope>
</reference>
<dbReference type="Proteomes" id="UP000053097">
    <property type="component" value="Unassembled WGS sequence"/>
</dbReference>
<reference evidence="3" key="3">
    <citation type="submission" date="2018-07" db="EMBL/GenBank/DDBJ databases">
        <authorList>
            <person name="Mckenzie S.K."/>
            <person name="Kronauer D.J.C."/>
        </authorList>
    </citation>
    <scope>NUCLEOTIDE SEQUENCE</scope>
    <source>
        <strain evidence="3">Clonal line C1</strain>
    </source>
</reference>
<keyword evidence="4" id="KW-1185">Reference proteome</keyword>
<dbReference type="InterPro" id="IPR006578">
    <property type="entry name" value="MADF-dom"/>
</dbReference>
<evidence type="ECO:0000313" key="3">
    <source>
        <dbReference type="EMBL" id="RLU22296.1"/>
    </source>
</evidence>
<dbReference type="GO" id="GO:0005667">
    <property type="term" value="C:transcription regulator complex"/>
    <property type="evidence" value="ECO:0007669"/>
    <property type="project" value="TreeGrafter"/>
</dbReference>
<evidence type="ECO:0000313" key="2">
    <source>
        <dbReference type="EMBL" id="EZA50401.1"/>
    </source>
</evidence>
<evidence type="ECO:0000259" key="1">
    <source>
        <dbReference type="PROSITE" id="PS51029"/>
    </source>
</evidence>
<dbReference type="OMA" id="MITHCLY"/>
<feature type="domain" description="MADF" evidence="1">
    <location>
        <begin position="1"/>
        <end position="82"/>
    </location>
</feature>
<dbReference type="GO" id="GO:0005634">
    <property type="term" value="C:nucleus"/>
    <property type="evidence" value="ECO:0007669"/>
    <property type="project" value="TreeGrafter"/>
</dbReference>
<dbReference type="GO" id="GO:0006357">
    <property type="term" value="P:regulation of transcription by RNA polymerase II"/>
    <property type="evidence" value="ECO:0007669"/>
    <property type="project" value="TreeGrafter"/>
</dbReference>
<protein>
    <recommendedName>
        <fullName evidence="1">MADF domain-containing protein</fullName>
    </recommendedName>
</protein>